<feature type="region of interest" description="Disordered" evidence="6">
    <location>
        <begin position="314"/>
        <end position="341"/>
    </location>
</feature>
<dbReference type="InterPro" id="IPR054127">
    <property type="entry name" value="Pcf11_C"/>
</dbReference>
<dbReference type="InterPro" id="IPR050984">
    <property type="entry name" value="Gfo/Idh/MocA_domain"/>
</dbReference>
<dbReference type="GO" id="GO:0000993">
    <property type="term" value="F:RNA polymerase II complex binding"/>
    <property type="evidence" value="ECO:0007669"/>
    <property type="project" value="UniProtKB-ARBA"/>
</dbReference>
<evidence type="ECO:0000256" key="6">
    <source>
        <dbReference type="SAM" id="MobiDB-lite"/>
    </source>
</evidence>
<proteinExistence type="inferred from homology"/>
<dbReference type="EC" id="1.1.1.179" evidence="3"/>
<dbReference type="Gene3D" id="3.40.50.720">
    <property type="entry name" value="NAD(P)-binding Rossmann-like Domain"/>
    <property type="match status" value="1"/>
</dbReference>
<evidence type="ECO:0000313" key="8">
    <source>
        <dbReference type="EMBL" id="OXV11146.1"/>
    </source>
</evidence>
<feature type="compositionally biased region" description="Gly residues" evidence="6">
    <location>
        <begin position="545"/>
        <end position="557"/>
    </location>
</feature>
<dbReference type="InterPro" id="IPR047415">
    <property type="entry name" value="Pcf11_CID"/>
</dbReference>
<organism evidence="8 9">
    <name type="scientific">Elaphomyces granulatus</name>
    <dbReference type="NCBI Taxonomy" id="519963"/>
    <lineage>
        <taxon>Eukaryota</taxon>
        <taxon>Fungi</taxon>
        <taxon>Dikarya</taxon>
        <taxon>Ascomycota</taxon>
        <taxon>Pezizomycotina</taxon>
        <taxon>Eurotiomycetes</taxon>
        <taxon>Eurotiomycetidae</taxon>
        <taxon>Eurotiales</taxon>
        <taxon>Elaphomycetaceae</taxon>
        <taxon>Elaphomyces</taxon>
    </lineage>
</organism>
<evidence type="ECO:0000256" key="5">
    <source>
        <dbReference type="ARBA" id="ARBA00049233"/>
    </source>
</evidence>
<evidence type="ECO:0000256" key="1">
    <source>
        <dbReference type="ARBA" id="ARBA00010928"/>
    </source>
</evidence>
<feature type="compositionally biased region" description="Polar residues" evidence="6">
    <location>
        <begin position="205"/>
        <end position="214"/>
    </location>
</feature>
<comment type="caution">
    <text evidence="8">The sequence shown here is derived from an EMBL/GenBank/DDBJ whole genome shotgun (WGS) entry which is preliminary data.</text>
</comment>
<dbReference type="SUPFAM" id="SSF55347">
    <property type="entry name" value="Glyceraldehyde-3-phosphate dehydrogenase-like, C-terminal domain"/>
    <property type="match status" value="1"/>
</dbReference>
<keyword evidence="2" id="KW-0560">Oxidoreductase</keyword>
<sequence>MSSGLASDEVAEDYKNSLEDLTTNDKFQISNLTVIAKENTEHAMAISRVLENHIRTTPPAQKLPALYVVDSVVKNVGTPYTLFLGRNLYQTFMNAYTLVDSQTRRKLDEMLKTWKEPVPGTLDTRPVFPVEITRSIENALIKARTAALQQQQARNQQEVLGRGRGIATPPSWTHPTTSSPQASPRYPPPPPPPSNQNQNYPPQYGSNGQSQACPPTTEPYPPRYSQTPPQFPAPTHQSNQDVIDIDALHRDIDSLISTAQTNFANNPFEPSVQQRLKALLDLQNIIHHQELPQEQLKLVRDQVSALAPVSRAAPQLPPAIPQNPPILPPAASSTPLPQHAQQSNFQHLLNPGTLAELIKATVNRQQPTPPPHPPNPFSQVQQTNPPQLAPSSEKSLIASLRARGLLPTVAPASSAPAAAPAFSNLPLIIPGQVRYTPPVSSHQTSAVSGPDVPINVQMSTASVKIPHPSLISSLYEAKSNRCGTCGRRFSTNDEGKEKKARHLDWHFKTNQRMTDAAKRGQNRSWYVDERDWIKSREYDDDSGPTDGGLSGNPGLGPDGDAAKKMPQKQWIRAPDDVALRNAPCPICQEKFESTWSEEVQDWIWQDAVRVGGRVYHASCYAEVTKDGPTPGRAGTPLGRTGTPDSILGKRKAEIDSPGHRVKMTPLRCIFRTLFLTDGIRRPPVSTPQGRTIFPLVPHSSSTKIINFTSLDLRSSSRQESGSTSKMTKVFNARWGIMATGRIAEFFAKDLLDDPEKRGSDDVTHTITAVASSSSKEKAATFIENLGLPAECIAYGSYQELVANPDVDIVYIATPHSHHFGNAVLALHAGKHVLCEKAFTVNAAQAKILCETARIHNRFLMEAVWTRYLPVSVEVRHLIQQGEIGEVLRVIADNSFGEDIENKWGVKHRMVNKELAGGALLDLGIYSLTWVFQTLYHTLPTSQRKPPYSISAHMTQYHLTGADEATTILLSFPTTTPSNLLHQQSQAIAMTHLRVSTDPDRKNSAGPAIRIQGTKGEIQVDGPAFRPLRYRVIPSQQKDDPPVKVRQVDVPLKGDGKGLYFEADEAARCIRDGKLQSDVIPWEESIIIMEVMDEVRRQGGLTYPKNIESTDWPLRL</sequence>
<dbReference type="GO" id="GO:0047837">
    <property type="term" value="F:D-xylose 1-dehydrogenase (NADP+) activity"/>
    <property type="evidence" value="ECO:0007669"/>
    <property type="project" value="UniProtKB-EC"/>
</dbReference>
<feature type="compositionally biased region" description="Pro residues" evidence="6">
    <location>
        <begin position="315"/>
        <end position="328"/>
    </location>
</feature>
<dbReference type="Proteomes" id="UP000243515">
    <property type="component" value="Unassembled WGS sequence"/>
</dbReference>
<feature type="region of interest" description="Disordered" evidence="6">
    <location>
        <begin position="626"/>
        <end position="645"/>
    </location>
</feature>
<dbReference type="Gene3D" id="3.30.360.10">
    <property type="entry name" value="Dihydrodipicolinate Reductase, domain 2"/>
    <property type="match status" value="1"/>
</dbReference>
<dbReference type="GO" id="GO:0031124">
    <property type="term" value="P:mRNA 3'-end processing"/>
    <property type="evidence" value="ECO:0007669"/>
    <property type="project" value="InterPro"/>
</dbReference>
<dbReference type="InterPro" id="IPR000683">
    <property type="entry name" value="Gfo/Idh/MocA-like_OxRdtase_N"/>
</dbReference>
<feature type="compositionally biased region" description="Low complexity" evidence="6">
    <location>
        <begin position="195"/>
        <end position="204"/>
    </location>
</feature>
<dbReference type="FunFam" id="1.25.40.90:FF:000016">
    <property type="entry name" value="mRNA cleavage factor complex component Pcf11"/>
    <property type="match status" value="1"/>
</dbReference>
<keyword evidence="9" id="KW-1185">Reference proteome</keyword>
<dbReference type="InterPro" id="IPR036291">
    <property type="entry name" value="NAD(P)-bd_dom_sf"/>
</dbReference>
<gene>
    <name evidence="8" type="ORF">Egran_01097</name>
</gene>
<dbReference type="InterPro" id="IPR008942">
    <property type="entry name" value="ENTH_VHS"/>
</dbReference>
<feature type="region of interest" description="Disordered" evidence="6">
    <location>
        <begin position="152"/>
        <end position="238"/>
    </location>
</feature>
<comment type="catalytic activity">
    <reaction evidence="5">
        <text>D-xylose + NADP(+) = D-xylono-1,5-lactone + NADPH + H(+)</text>
        <dbReference type="Rhea" id="RHEA:22000"/>
        <dbReference type="ChEBI" id="CHEBI:15378"/>
        <dbReference type="ChEBI" id="CHEBI:15867"/>
        <dbReference type="ChEBI" id="CHEBI:53455"/>
        <dbReference type="ChEBI" id="CHEBI:57783"/>
        <dbReference type="ChEBI" id="CHEBI:58349"/>
        <dbReference type="EC" id="1.1.1.179"/>
    </reaction>
</comment>
<feature type="region of interest" description="Disordered" evidence="6">
    <location>
        <begin position="364"/>
        <end position="392"/>
    </location>
</feature>
<dbReference type="PROSITE" id="PS51391">
    <property type="entry name" value="CID"/>
    <property type="match status" value="1"/>
</dbReference>
<dbReference type="InterPro" id="IPR006569">
    <property type="entry name" value="CID_dom"/>
</dbReference>
<dbReference type="Pfam" id="PF21936">
    <property type="entry name" value="Pcf11_C"/>
    <property type="match status" value="1"/>
</dbReference>
<dbReference type="SMART" id="SM00582">
    <property type="entry name" value="RPR"/>
    <property type="match status" value="1"/>
</dbReference>
<evidence type="ECO:0000259" key="7">
    <source>
        <dbReference type="PROSITE" id="PS51391"/>
    </source>
</evidence>
<accession>A0A232M451</accession>
<dbReference type="OrthoDB" id="2129491at2759"/>
<dbReference type="InterPro" id="IPR021605">
    <property type="entry name" value="Pcf11_Clp1-ID"/>
</dbReference>
<dbReference type="AlphaFoldDB" id="A0A232M451"/>
<dbReference type="GO" id="GO:0000166">
    <property type="term" value="F:nucleotide binding"/>
    <property type="evidence" value="ECO:0007669"/>
    <property type="project" value="InterPro"/>
</dbReference>
<protein>
    <recommendedName>
        <fullName evidence="3">D-xylose 1-dehydrogenase (NADP(+), D-xylono-1,5-lactone-forming)</fullName>
        <ecNumber evidence="3">1.1.1.179</ecNumber>
    </recommendedName>
    <alternativeName>
        <fullName evidence="4">D-xylose-NADP dehydrogenase</fullName>
    </alternativeName>
</protein>
<evidence type="ECO:0000256" key="2">
    <source>
        <dbReference type="ARBA" id="ARBA00023002"/>
    </source>
</evidence>
<feature type="region of interest" description="Disordered" evidence="6">
    <location>
        <begin position="536"/>
        <end position="568"/>
    </location>
</feature>
<dbReference type="GO" id="GO:0005849">
    <property type="term" value="C:mRNA cleavage factor complex"/>
    <property type="evidence" value="ECO:0007669"/>
    <property type="project" value="InterPro"/>
</dbReference>
<reference evidence="8 9" key="1">
    <citation type="journal article" date="2015" name="Environ. Microbiol.">
        <title>Metagenome sequence of Elaphomyces granulatus from sporocarp tissue reveals Ascomycota ectomycorrhizal fingerprints of genome expansion and a Proteobacteria-rich microbiome.</title>
        <authorList>
            <person name="Quandt C.A."/>
            <person name="Kohler A."/>
            <person name="Hesse C.N."/>
            <person name="Sharpton T.J."/>
            <person name="Martin F."/>
            <person name="Spatafora J.W."/>
        </authorList>
    </citation>
    <scope>NUCLEOTIDE SEQUENCE [LARGE SCALE GENOMIC DNA]</scope>
    <source>
        <strain evidence="8 9">OSC145934</strain>
    </source>
</reference>
<dbReference type="SUPFAM" id="SSF48464">
    <property type="entry name" value="ENTH/VHS domain"/>
    <property type="match status" value="1"/>
</dbReference>
<dbReference type="EMBL" id="NPHW01002587">
    <property type="protein sequence ID" value="OXV11146.1"/>
    <property type="molecule type" value="Genomic_DNA"/>
</dbReference>
<feature type="compositionally biased region" description="Polar residues" evidence="6">
    <location>
        <begin position="377"/>
        <end position="392"/>
    </location>
</feature>
<evidence type="ECO:0000256" key="4">
    <source>
        <dbReference type="ARBA" id="ARBA00042988"/>
    </source>
</evidence>
<feature type="compositionally biased region" description="Pro residues" evidence="6">
    <location>
        <begin position="367"/>
        <end position="376"/>
    </location>
</feature>
<dbReference type="Gene3D" id="1.25.40.90">
    <property type="match status" value="1"/>
</dbReference>
<dbReference type="CDD" id="cd16982">
    <property type="entry name" value="CID_Pcf11"/>
    <property type="match status" value="1"/>
</dbReference>
<dbReference type="Pfam" id="PF22725">
    <property type="entry name" value="GFO_IDH_MocA_C3"/>
    <property type="match status" value="1"/>
</dbReference>
<dbReference type="Pfam" id="PF01408">
    <property type="entry name" value="GFO_IDH_MocA"/>
    <property type="match status" value="1"/>
</dbReference>
<feature type="domain" description="CID" evidence="7">
    <location>
        <begin position="6"/>
        <end position="144"/>
    </location>
</feature>
<dbReference type="SUPFAM" id="SSF51735">
    <property type="entry name" value="NAD(P)-binding Rossmann-fold domains"/>
    <property type="match status" value="1"/>
</dbReference>
<dbReference type="InterPro" id="IPR055170">
    <property type="entry name" value="GFO_IDH_MocA-like_dom"/>
</dbReference>
<dbReference type="Pfam" id="PF11526">
    <property type="entry name" value="Pfc11_Clp1_ID"/>
    <property type="match status" value="1"/>
</dbReference>
<feature type="compositionally biased region" description="Pro residues" evidence="6">
    <location>
        <begin position="185"/>
        <end position="194"/>
    </location>
</feature>
<comment type="similarity">
    <text evidence="1">Belongs to the Gfo/Idh/MocA family.</text>
</comment>
<evidence type="ECO:0000313" key="9">
    <source>
        <dbReference type="Proteomes" id="UP000243515"/>
    </source>
</evidence>
<name>A0A232M451_9EURO</name>
<feature type="compositionally biased region" description="Polar residues" evidence="6">
    <location>
        <begin position="332"/>
        <end position="341"/>
    </location>
</feature>
<dbReference type="PANTHER" id="PTHR22604">
    <property type="entry name" value="OXIDOREDUCTASES"/>
    <property type="match status" value="1"/>
</dbReference>
<dbReference type="Pfam" id="PF04818">
    <property type="entry name" value="CID"/>
    <property type="match status" value="1"/>
</dbReference>
<evidence type="ECO:0000256" key="3">
    <source>
        <dbReference type="ARBA" id="ARBA00038984"/>
    </source>
</evidence>
<dbReference type="PANTHER" id="PTHR22604:SF115">
    <property type="entry name" value="DIHYDRODIOL DEHYDROGENASE, PUTATIVE (AFU_ORTHOLOGUE AFUA_1G07520)-RELATED"/>
    <property type="match status" value="1"/>
</dbReference>
<dbReference type="GO" id="GO:0006369">
    <property type="term" value="P:termination of RNA polymerase II transcription"/>
    <property type="evidence" value="ECO:0007669"/>
    <property type="project" value="InterPro"/>
</dbReference>
<feature type="compositionally biased region" description="Low complexity" evidence="6">
    <location>
        <begin position="168"/>
        <end position="184"/>
    </location>
</feature>